<dbReference type="InterPro" id="IPR032816">
    <property type="entry name" value="VTT_dom"/>
</dbReference>
<keyword evidence="11" id="KW-1185">Reference proteome</keyword>
<evidence type="ECO:0000313" key="10">
    <source>
        <dbReference type="EMBL" id="KAD4060210.1"/>
    </source>
</evidence>
<feature type="compositionally biased region" description="Basic and acidic residues" evidence="7">
    <location>
        <begin position="312"/>
        <end position="344"/>
    </location>
</feature>
<dbReference type="Proteomes" id="UP000326852">
    <property type="component" value="Unassembled WGS sequence"/>
</dbReference>
<proteinExistence type="inferred from homology"/>
<gene>
    <name evidence="10" type="ORF">GD627_03900</name>
</gene>
<keyword evidence="4 8" id="KW-0812">Transmembrane</keyword>
<feature type="compositionally biased region" description="Low complexity" evidence="7">
    <location>
        <begin position="258"/>
        <end position="268"/>
    </location>
</feature>
<evidence type="ECO:0000259" key="9">
    <source>
        <dbReference type="Pfam" id="PF09335"/>
    </source>
</evidence>
<comment type="subcellular location">
    <subcellularLocation>
        <location evidence="1">Cell membrane</location>
        <topology evidence="1">Multi-pass membrane protein</topology>
    </subcellularLocation>
</comment>
<dbReference type="GO" id="GO:0005886">
    <property type="term" value="C:plasma membrane"/>
    <property type="evidence" value="ECO:0007669"/>
    <property type="project" value="UniProtKB-SubCell"/>
</dbReference>
<feature type="region of interest" description="Disordered" evidence="7">
    <location>
        <begin position="234"/>
        <end position="344"/>
    </location>
</feature>
<evidence type="ECO:0000313" key="11">
    <source>
        <dbReference type="Proteomes" id="UP000326852"/>
    </source>
</evidence>
<comment type="similarity">
    <text evidence="2">Belongs to the DedA family.</text>
</comment>
<evidence type="ECO:0000256" key="7">
    <source>
        <dbReference type="SAM" id="MobiDB-lite"/>
    </source>
</evidence>
<dbReference type="InterPro" id="IPR032818">
    <property type="entry name" value="DedA-like"/>
</dbReference>
<feature type="transmembrane region" description="Helical" evidence="8">
    <location>
        <begin position="72"/>
        <end position="102"/>
    </location>
</feature>
<evidence type="ECO:0000256" key="3">
    <source>
        <dbReference type="ARBA" id="ARBA00022475"/>
    </source>
</evidence>
<evidence type="ECO:0000256" key="5">
    <source>
        <dbReference type="ARBA" id="ARBA00022989"/>
    </source>
</evidence>
<feature type="transmembrane region" description="Helical" evidence="8">
    <location>
        <begin position="208"/>
        <end position="226"/>
    </location>
</feature>
<keyword evidence="3" id="KW-1003">Cell membrane</keyword>
<feature type="transmembrane region" description="Helical" evidence="8">
    <location>
        <begin position="45"/>
        <end position="66"/>
    </location>
</feature>
<dbReference type="AlphaFoldDB" id="A0A5N6MU52"/>
<feature type="transmembrane region" description="Helical" evidence="8">
    <location>
        <begin position="176"/>
        <end position="196"/>
    </location>
</feature>
<feature type="domain" description="VTT" evidence="9">
    <location>
        <begin position="66"/>
        <end position="193"/>
    </location>
</feature>
<accession>A0A5N6MU52</accession>
<name>A0A5N6MU52_9MICC</name>
<sequence>MAYPNEVTLSAATAVSGPVRPPTSSLLPEWLDPQVFLADPALGPWVVLMVCGIVFAETGLLIGFFLPGDSLLFTAGLLVATGTIDINVWLLAVLVFICAFAGDQTGYYIGRKAGPAVFNRPDSRLFKRENVRRAQVFFDRHGGKAVILARFVPVVRTFTPVVAGVAEMNYKAFVSFNAVGAFLWGVGVTLLGYVLGDRVPFVRENLDLIFVGVVLLSVIPIVIEVLRQSHKAVSKDDAEGAKGAKGAKDTGAEDAGAEDTTARAADAGHGASRADIDRPSDAGRTGDAGRAGDTGRAADDGDGADGSTPLTESRRAAPTEGRRTAPADGRRFITPEPKADRAAE</sequence>
<feature type="compositionally biased region" description="Basic and acidic residues" evidence="7">
    <location>
        <begin position="272"/>
        <end position="281"/>
    </location>
</feature>
<evidence type="ECO:0000256" key="4">
    <source>
        <dbReference type="ARBA" id="ARBA00022692"/>
    </source>
</evidence>
<dbReference type="PANTHER" id="PTHR30353:SF0">
    <property type="entry name" value="TRANSMEMBRANE PROTEIN"/>
    <property type="match status" value="1"/>
</dbReference>
<keyword evidence="5 8" id="KW-1133">Transmembrane helix</keyword>
<evidence type="ECO:0000256" key="8">
    <source>
        <dbReference type="SAM" id="Phobius"/>
    </source>
</evidence>
<dbReference type="EMBL" id="VTFX01000001">
    <property type="protein sequence ID" value="KAD4060210.1"/>
    <property type="molecule type" value="Genomic_DNA"/>
</dbReference>
<reference evidence="10 11" key="1">
    <citation type="submission" date="2019-08" db="EMBL/GenBank/DDBJ databases">
        <title>Arthrobacter sp. nov., isolated from plateau pika and Tibetan wild ass.</title>
        <authorList>
            <person name="Ge Y."/>
        </authorList>
    </citation>
    <scope>NUCLEOTIDE SEQUENCE [LARGE SCALE GENOMIC DNA]</scope>
    <source>
        <strain evidence="10 11">785</strain>
    </source>
</reference>
<dbReference type="Pfam" id="PF09335">
    <property type="entry name" value="VTT_dom"/>
    <property type="match status" value="1"/>
</dbReference>
<protein>
    <recommendedName>
        <fullName evidence="9">VTT domain-containing protein</fullName>
    </recommendedName>
</protein>
<dbReference type="PANTHER" id="PTHR30353">
    <property type="entry name" value="INNER MEMBRANE PROTEIN DEDA-RELATED"/>
    <property type="match status" value="1"/>
</dbReference>
<comment type="caution">
    <text evidence="10">The sequence shown here is derived from an EMBL/GenBank/DDBJ whole genome shotgun (WGS) entry which is preliminary data.</text>
</comment>
<organism evidence="10 11">
    <name type="scientific">Arthrobacter yangruifuii</name>
    <dbReference type="NCBI Taxonomy" id="2606616"/>
    <lineage>
        <taxon>Bacteria</taxon>
        <taxon>Bacillati</taxon>
        <taxon>Actinomycetota</taxon>
        <taxon>Actinomycetes</taxon>
        <taxon>Micrococcales</taxon>
        <taxon>Micrococcaceae</taxon>
        <taxon>Arthrobacter</taxon>
    </lineage>
</organism>
<evidence type="ECO:0000256" key="2">
    <source>
        <dbReference type="ARBA" id="ARBA00010792"/>
    </source>
</evidence>
<feature type="compositionally biased region" description="Basic and acidic residues" evidence="7">
    <location>
        <begin position="234"/>
        <end position="251"/>
    </location>
</feature>
<evidence type="ECO:0000256" key="1">
    <source>
        <dbReference type="ARBA" id="ARBA00004651"/>
    </source>
</evidence>
<keyword evidence="6 8" id="KW-0472">Membrane</keyword>
<evidence type="ECO:0000256" key="6">
    <source>
        <dbReference type="ARBA" id="ARBA00023136"/>
    </source>
</evidence>